<dbReference type="PROSITE" id="PS51898">
    <property type="entry name" value="TYR_RECOMBINASE"/>
    <property type="match status" value="1"/>
</dbReference>
<evidence type="ECO:0000256" key="1">
    <source>
        <dbReference type="ARBA" id="ARBA00023172"/>
    </source>
</evidence>
<evidence type="ECO:0000256" key="2">
    <source>
        <dbReference type="SAM" id="MobiDB-lite"/>
    </source>
</evidence>
<keyword evidence="1" id="KW-0233">DNA recombination</keyword>
<dbReference type="GO" id="GO:0003677">
    <property type="term" value="F:DNA binding"/>
    <property type="evidence" value="ECO:0007669"/>
    <property type="project" value="InterPro"/>
</dbReference>
<dbReference type="EMBL" id="LR593886">
    <property type="protein sequence ID" value="VTR97811.1"/>
    <property type="molecule type" value="Genomic_DNA"/>
</dbReference>
<dbReference type="PANTHER" id="PTHR30349">
    <property type="entry name" value="PHAGE INTEGRASE-RELATED"/>
    <property type="match status" value="1"/>
</dbReference>
<organism evidence="4 5">
    <name type="scientific">Gemmata massiliana</name>
    <dbReference type="NCBI Taxonomy" id="1210884"/>
    <lineage>
        <taxon>Bacteria</taxon>
        <taxon>Pseudomonadati</taxon>
        <taxon>Planctomycetota</taxon>
        <taxon>Planctomycetia</taxon>
        <taxon>Gemmatales</taxon>
        <taxon>Gemmataceae</taxon>
        <taxon>Gemmata</taxon>
    </lineage>
</organism>
<evidence type="ECO:0000313" key="4">
    <source>
        <dbReference type="EMBL" id="VTR97811.1"/>
    </source>
</evidence>
<dbReference type="GO" id="GO:0006310">
    <property type="term" value="P:DNA recombination"/>
    <property type="evidence" value="ECO:0007669"/>
    <property type="project" value="UniProtKB-KW"/>
</dbReference>
<dbReference type="Proteomes" id="UP000464178">
    <property type="component" value="Chromosome"/>
</dbReference>
<dbReference type="InterPro" id="IPR011010">
    <property type="entry name" value="DNA_brk_join_enz"/>
</dbReference>
<feature type="region of interest" description="Disordered" evidence="2">
    <location>
        <begin position="297"/>
        <end position="321"/>
    </location>
</feature>
<gene>
    <name evidence="4" type="ORF">SOIL9_05300</name>
</gene>
<dbReference type="InterPro" id="IPR050090">
    <property type="entry name" value="Tyrosine_recombinase_XerCD"/>
</dbReference>
<feature type="domain" description="Tyr recombinase" evidence="3">
    <location>
        <begin position="187"/>
        <end position="396"/>
    </location>
</feature>
<keyword evidence="5" id="KW-1185">Reference proteome</keyword>
<dbReference type="KEGG" id="gms:SOIL9_05300"/>
<dbReference type="InterPro" id="IPR013762">
    <property type="entry name" value="Integrase-like_cat_sf"/>
</dbReference>
<dbReference type="GO" id="GO:0015074">
    <property type="term" value="P:DNA integration"/>
    <property type="evidence" value="ECO:0007669"/>
    <property type="project" value="InterPro"/>
</dbReference>
<dbReference type="PANTHER" id="PTHR30349:SF64">
    <property type="entry name" value="PROPHAGE INTEGRASE INTD-RELATED"/>
    <property type="match status" value="1"/>
</dbReference>
<protein>
    <recommendedName>
        <fullName evidence="3">Tyr recombinase domain-containing protein</fullName>
    </recommendedName>
</protein>
<evidence type="ECO:0000259" key="3">
    <source>
        <dbReference type="PROSITE" id="PS51898"/>
    </source>
</evidence>
<reference evidence="4 5" key="1">
    <citation type="submission" date="2019-05" db="EMBL/GenBank/DDBJ databases">
        <authorList>
            <consortium name="Science for Life Laboratories"/>
        </authorList>
    </citation>
    <scope>NUCLEOTIDE SEQUENCE [LARGE SCALE GENOMIC DNA]</scope>
    <source>
        <strain evidence="4">Soil9</strain>
    </source>
</reference>
<dbReference type="AlphaFoldDB" id="A0A6P2D8Y6"/>
<dbReference type="Gene3D" id="1.10.443.10">
    <property type="entry name" value="Intergrase catalytic core"/>
    <property type="match status" value="1"/>
</dbReference>
<sequence>MPRVPKIPAYRLHKPSGQAVVTIRTVAGDRRDVYLGVFNSPESRAEYGRLIAELASTPIFVASKTPSDRSTIDQILLAFLAHAEKHYRDPDGKPTDEVREIKRSSFHLHKLYGHTIAAEFGPRALATVRQEMITADWCRTLINRRVERIKRAFKWAASQELVPVTVYDALRTLAGLQKGRTDARESAPVKPVELPHVGATLPFLSTHVRAMVELELLTGMRPGEACALTLDEIDRTREPWAYRPDRHKTAHRGRPRVILFGPKARAILAAFVHERGTKPDAPVFSPIAAREEWAQTLRSKRKSKVPPSQVDRRKANPKRRPGTRYTVAAYGKAIRKAAVKAGVPNWHPNQLRHAFASLVRKAHGLEAAQVLLGHSHANVTQVYAERDEALAARVAAEIG</sequence>
<dbReference type="RefSeq" id="WP_162671371.1">
    <property type="nucleotide sequence ID" value="NZ_LR593886.1"/>
</dbReference>
<evidence type="ECO:0000313" key="5">
    <source>
        <dbReference type="Proteomes" id="UP000464178"/>
    </source>
</evidence>
<accession>A0A6P2D8Y6</accession>
<dbReference type="Pfam" id="PF00589">
    <property type="entry name" value="Phage_integrase"/>
    <property type="match status" value="1"/>
</dbReference>
<proteinExistence type="predicted"/>
<dbReference type="InterPro" id="IPR002104">
    <property type="entry name" value="Integrase_catalytic"/>
</dbReference>
<name>A0A6P2D8Y6_9BACT</name>
<dbReference type="SUPFAM" id="SSF56349">
    <property type="entry name" value="DNA breaking-rejoining enzymes"/>
    <property type="match status" value="1"/>
</dbReference>